<keyword evidence="11" id="KW-0675">Receptor</keyword>
<comment type="similarity">
    <text evidence="7">Belongs to the TonB-dependent receptor family.</text>
</comment>
<comment type="subcellular location">
    <subcellularLocation>
        <location evidence="1 7">Cell outer membrane</location>
        <topology evidence="1 7">Multi-pass membrane protein</topology>
    </subcellularLocation>
</comment>
<evidence type="ECO:0000259" key="10">
    <source>
        <dbReference type="Pfam" id="PF07715"/>
    </source>
</evidence>
<evidence type="ECO:0000313" key="11">
    <source>
        <dbReference type="EMBL" id="STZ01264.1"/>
    </source>
</evidence>
<feature type="signal peptide" evidence="9">
    <location>
        <begin position="1"/>
        <end position="46"/>
    </location>
</feature>
<evidence type="ECO:0000256" key="9">
    <source>
        <dbReference type="SAM" id="SignalP"/>
    </source>
</evidence>
<protein>
    <submittedName>
        <fullName evidence="11">Probable TonB-dependent receptor NMB1497</fullName>
    </submittedName>
</protein>
<evidence type="ECO:0000256" key="2">
    <source>
        <dbReference type="ARBA" id="ARBA00022448"/>
    </source>
</evidence>
<keyword evidence="12" id="KW-1185">Reference proteome</keyword>
<keyword evidence="2 7" id="KW-0813">Transport</keyword>
<evidence type="ECO:0000256" key="3">
    <source>
        <dbReference type="ARBA" id="ARBA00022452"/>
    </source>
</evidence>
<evidence type="ECO:0000256" key="7">
    <source>
        <dbReference type="PROSITE-ProRule" id="PRU01360"/>
    </source>
</evidence>
<dbReference type="AlphaFoldDB" id="A0A378QLS5"/>
<evidence type="ECO:0000313" key="12">
    <source>
        <dbReference type="Proteomes" id="UP000254107"/>
    </source>
</evidence>
<dbReference type="InterPro" id="IPR012910">
    <property type="entry name" value="Plug_dom"/>
</dbReference>
<dbReference type="GO" id="GO:0044718">
    <property type="term" value="P:siderophore transmembrane transport"/>
    <property type="evidence" value="ECO:0007669"/>
    <property type="project" value="TreeGrafter"/>
</dbReference>
<sequence length="960" mass="106925">MMITGNTMNQIFHLTTQTKHKNHAKKVLKLSMLSLCLLHITQAAMADDDPKATKTTDFSVVLDEVIVTAPHGTKKSQKPFTKASATSVRENVFNASENVDAIVRSMPGAFTQQDKSSGLVSLNVRGDSGFGRANSMVDGVTQTFYSTSTDAGRGGGTSQFGAVIDQNFIAGVELNKGSFNGKGGLNTLTGSANFRTLNADDVIKDDKNFGVIAKGLTGKNVTDKNFMLAAGGRGWLDNGSISALYAYSHKDISQNYKVGGGGTHIGNVGDDLLLSKQKQVFAKEHALTYDEASQSWQKDLTKLDEETGKPLWDRKYRFGGKCYGLGCIDTKEKFDDYVADKQKQWQDYGAKEYSIAPIDITALNQTSKSHLAKINYNNDTSDVGLQLRKMDTTIGSRRISNDNYQLDVAYNPNEIIDLKVLAAHNVGVQKYPKGSTFTGWKLDKDFEAKNTANLFDLNNTHTFNLPKQMDLTTTVGLNILHNEYSKNRFPDELGLFYTNDLLCGGGYDACGGRFQGTSSTLPKKSVIVQPSGKQRFHSIYLDTSLQKDKYQLDYSVNASQYRFSGEHASYYSSEKEFKDKFGEDSQIYKQHCSPSCDVYEPLVTTSGKKHAVNHSVTLSAKYDTGFMPFVSFARTHRMPNIQEMFFSQIGDVGVNTALKPEQANTYQLGFNVFKHNLLTDNDTLGLKVLGYESRINNYIHNVYGKWYDTKNPPSWVASGALKGNTIQHRNWQMPVHKQGLELEINYDAGRYFTNLSYARQKTDQPTNYSDASESPLNSSKEDQLTQGYGLSKVSMLPKDYGRFEFGVRAFDNKLTMGSAVRYYGQSPRATIEPRYIDGTHGGNTSHSDDKGAHVIKQIEMLKRQPLVHDFYVAYEPMKDLVMRLDVQNAFDKLYIDPLDANNDAATQRYYHSYYNDADEGAPCAAGQLCKPDAKYGGTTRSVLTNFAKGRSLLFSMTYKW</sequence>
<dbReference type="PANTHER" id="PTHR30069:SF50">
    <property type="entry name" value="TONB-DEPENDENT RECEPTOR HI_1217-RELATED"/>
    <property type="match status" value="1"/>
</dbReference>
<dbReference type="InterPro" id="IPR037066">
    <property type="entry name" value="Plug_dom_sf"/>
</dbReference>
<dbReference type="PANTHER" id="PTHR30069">
    <property type="entry name" value="TONB-DEPENDENT OUTER MEMBRANE RECEPTOR"/>
    <property type="match status" value="1"/>
</dbReference>
<dbReference type="PROSITE" id="PS52016">
    <property type="entry name" value="TONB_DEPENDENT_REC_3"/>
    <property type="match status" value="1"/>
</dbReference>
<dbReference type="Proteomes" id="UP000254107">
    <property type="component" value="Unassembled WGS sequence"/>
</dbReference>
<keyword evidence="3 7" id="KW-1134">Transmembrane beta strand</keyword>
<gene>
    <name evidence="11" type="ORF">NCTC7911_02691</name>
</gene>
<dbReference type="GO" id="GO:0009279">
    <property type="term" value="C:cell outer membrane"/>
    <property type="evidence" value="ECO:0007669"/>
    <property type="project" value="UniProtKB-SubCell"/>
</dbReference>
<evidence type="ECO:0000256" key="4">
    <source>
        <dbReference type="ARBA" id="ARBA00022692"/>
    </source>
</evidence>
<reference evidence="11 12" key="1">
    <citation type="submission" date="2018-06" db="EMBL/GenBank/DDBJ databases">
        <authorList>
            <consortium name="Pathogen Informatics"/>
            <person name="Doyle S."/>
        </authorList>
    </citation>
    <scope>NUCLEOTIDE SEQUENCE [LARGE SCALE GENOMIC DNA]</scope>
    <source>
        <strain evidence="11 12">NCTC7911</strain>
    </source>
</reference>
<dbReference type="Gene3D" id="2.40.170.20">
    <property type="entry name" value="TonB-dependent receptor, beta-barrel domain"/>
    <property type="match status" value="1"/>
</dbReference>
<dbReference type="Gene3D" id="2.170.130.10">
    <property type="entry name" value="TonB-dependent receptor, plug domain"/>
    <property type="match status" value="1"/>
</dbReference>
<accession>A0A378QLS5</accession>
<dbReference type="InterPro" id="IPR039426">
    <property type="entry name" value="TonB-dep_rcpt-like"/>
</dbReference>
<evidence type="ECO:0000256" key="8">
    <source>
        <dbReference type="SAM" id="MobiDB-lite"/>
    </source>
</evidence>
<dbReference type="EMBL" id="UGQC01000001">
    <property type="protein sequence ID" value="STZ01264.1"/>
    <property type="molecule type" value="Genomic_DNA"/>
</dbReference>
<evidence type="ECO:0000256" key="6">
    <source>
        <dbReference type="ARBA" id="ARBA00023237"/>
    </source>
</evidence>
<keyword evidence="9" id="KW-0732">Signal</keyword>
<evidence type="ECO:0000256" key="1">
    <source>
        <dbReference type="ARBA" id="ARBA00004571"/>
    </source>
</evidence>
<dbReference type="Pfam" id="PF07715">
    <property type="entry name" value="Plug"/>
    <property type="match status" value="1"/>
</dbReference>
<feature type="chain" id="PRO_5017069715" evidence="9">
    <location>
        <begin position="47"/>
        <end position="960"/>
    </location>
</feature>
<evidence type="ECO:0000256" key="5">
    <source>
        <dbReference type="ARBA" id="ARBA00023136"/>
    </source>
</evidence>
<keyword evidence="4 7" id="KW-0812">Transmembrane</keyword>
<dbReference type="SUPFAM" id="SSF56935">
    <property type="entry name" value="Porins"/>
    <property type="match status" value="1"/>
</dbReference>
<dbReference type="GO" id="GO:0015344">
    <property type="term" value="F:siderophore uptake transmembrane transporter activity"/>
    <property type="evidence" value="ECO:0007669"/>
    <property type="project" value="TreeGrafter"/>
</dbReference>
<keyword evidence="6 7" id="KW-0998">Cell outer membrane</keyword>
<feature type="domain" description="TonB-dependent receptor plug" evidence="10">
    <location>
        <begin position="84"/>
        <end position="186"/>
    </location>
</feature>
<dbReference type="InterPro" id="IPR036942">
    <property type="entry name" value="Beta-barrel_TonB_sf"/>
</dbReference>
<name>A0A378QLS5_MORLA</name>
<feature type="region of interest" description="Disordered" evidence="8">
    <location>
        <begin position="762"/>
        <end position="783"/>
    </location>
</feature>
<keyword evidence="5 7" id="KW-0472">Membrane</keyword>
<organism evidence="11 12">
    <name type="scientific">Moraxella lacunata</name>
    <dbReference type="NCBI Taxonomy" id="477"/>
    <lineage>
        <taxon>Bacteria</taxon>
        <taxon>Pseudomonadati</taxon>
        <taxon>Pseudomonadota</taxon>
        <taxon>Gammaproteobacteria</taxon>
        <taxon>Moraxellales</taxon>
        <taxon>Moraxellaceae</taxon>
        <taxon>Moraxella</taxon>
    </lineage>
</organism>
<proteinExistence type="inferred from homology"/>